<proteinExistence type="inferred from homology"/>
<dbReference type="GO" id="GO:0046872">
    <property type="term" value="F:metal ion binding"/>
    <property type="evidence" value="ECO:0007669"/>
    <property type="project" value="UniProtKB-KW"/>
</dbReference>
<dbReference type="PROSITE" id="PS00550">
    <property type="entry name" value="HEMERYTHRINS"/>
    <property type="match status" value="1"/>
</dbReference>
<dbReference type="AlphaFoldDB" id="A0A846N3E1"/>
<dbReference type="RefSeq" id="WP_167083699.1">
    <property type="nucleotide sequence ID" value="NZ_BAAADC010000001.1"/>
</dbReference>
<dbReference type="NCBIfam" id="TIGR02481">
    <property type="entry name" value="hemeryth_dom"/>
    <property type="match status" value="1"/>
</dbReference>
<evidence type="ECO:0000313" key="7">
    <source>
        <dbReference type="Proteomes" id="UP000570514"/>
    </source>
</evidence>
<protein>
    <submittedName>
        <fullName evidence="6">Hemerythrin</fullName>
    </submittedName>
</protein>
<reference evidence="6 7" key="1">
    <citation type="submission" date="2020-03" db="EMBL/GenBank/DDBJ databases">
        <title>Genomic Encyclopedia of Type Strains, Phase IV (KMG-IV): sequencing the most valuable type-strain genomes for metagenomic binning, comparative biology and taxonomic classification.</title>
        <authorList>
            <person name="Goeker M."/>
        </authorList>
    </citation>
    <scope>NUCLEOTIDE SEQUENCE [LARGE SCALE GENOMIC DNA]</scope>
    <source>
        <strain evidence="6 7">DSM 19867</strain>
    </source>
</reference>
<dbReference type="EMBL" id="JAASRM010000001">
    <property type="protein sequence ID" value="NIK89627.1"/>
    <property type="molecule type" value="Genomic_DNA"/>
</dbReference>
<dbReference type="Proteomes" id="UP000570514">
    <property type="component" value="Unassembled WGS sequence"/>
</dbReference>
<dbReference type="Gene3D" id="1.20.120.50">
    <property type="entry name" value="Hemerythrin-like"/>
    <property type="match status" value="1"/>
</dbReference>
<dbReference type="NCBIfam" id="NF033749">
    <property type="entry name" value="bact_hemeryth"/>
    <property type="match status" value="1"/>
</dbReference>
<dbReference type="InterPro" id="IPR012312">
    <property type="entry name" value="Hemerythrin-like"/>
</dbReference>
<organism evidence="6 7">
    <name type="scientific">Rhizomicrobium palustre</name>
    <dbReference type="NCBI Taxonomy" id="189966"/>
    <lineage>
        <taxon>Bacteria</taxon>
        <taxon>Pseudomonadati</taxon>
        <taxon>Pseudomonadota</taxon>
        <taxon>Alphaproteobacteria</taxon>
        <taxon>Micropepsales</taxon>
        <taxon>Micropepsaceae</taxon>
        <taxon>Rhizomicrobium</taxon>
    </lineage>
</organism>
<dbReference type="PANTHER" id="PTHR37164:SF1">
    <property type="entry name" value="BACTERIOHEMERYTHRIN"/>
    <property type="match status" value="1"/>
</dbReference>
<name>A0A846N3E1_9PROT</name>
<feature type="domain" description="Hemerythrin-like" evidence="5">
    <location>
        <begin position="13"/>
        <end position="126"/>
    </location>
</feature>
<sequence length="136" mass="15875">MPLVKWTSSLSVGVYVFDVEHMQLFTLVNDFYESILAGVDKQAIRVILNGLHAYAERHFAHEEEFFDVCRYKKAAEHRMEHARLLVELEAFRNELLDGDINSIIVNLSDFLVTWSTHHTLSHDREFCAELRKIGIR</sequence>
<keyword evidence="4" id="KW-0408">Iron</keyword>
<dbReference type="GO" id="GO:0005344">
    <property type="term" value="F:oxygen carrier activity"/>
    <property type="evidence" value="ECO:0007669"/>
    <property type="project" value="UniProtKB-KW"/>
</dbReference>
<evidence type="ECO:0000256" key="3">
    <source>
        <dbReference type="ARBA" id="ARBA00022723"/>
    </source>
</evidence>
<dbReference type="PANTHER" id="PTHR37164">
    <property type="entry name" value="BACTERIOHEMERYTHRIN"/>
    <property type="match status" value="1"/>
</dbReference>
<evidence type="ECO:0000256" key="1">
    <source>
        <dbReference type="ARBA" id="ARBA00010587"/>
    </source>
</evidence>
<dbReference type="InterPro" id="IPR035938">
    <property type="entry name" value="Hemerythrin-like_sf"/>
</dbReference>
<evidence type="ECO:0000259" key="5">
    <source>
        <dbReference type="Pfam" id="PF01814"/>
    </source>
</evidence>
<dbReference type="InterPro" id="IPR016131">
    <property type="entry name" value="Haemerythrin_Fe_BS"/>
</dbReference>
<evidence type="ECO:0000313" key="6">
    <source>
        <dbReference type="EMBL" id="NIK89627.1"/>
    </source>
</evidence>
<keyword evidence="7" id="KW-1185">Reference proteome</keyword>
<accession>A0A846N3E1</accession>
<keyword evidence="3" id="KW-0479">Metal-binding</keyword>
<keyword evidence="2" id="KW-0561">Oxygen transport</keyword>
<keyword evidence="2" id="KW-0813">Transport</keyword>
<gene>
    <name evidence="6" type="ORF">FHS83_002945</name>
</gene>
<dbReference type="CDD" id="cd12107">
    <property type="entry name" value="Hemerythrin"/>
    <property type="match status" value="1"/>
</dbReference>
<dbReference type="InterPro" id="IPR050669">
    <property type="entry name" value="Hemerythrin"/>
</dbReference>
<dbReference type="SUPFAM" id="SSF47188">
    <property type="entry name" value="Hemerythrin-like"/>
    <property type="match status" value="1"/>
</dbReference>
<dbReference type="InterPro" id="IPR012827">
    <property type="entry name" value="Hemerythrin_metal-bd"/>
</dbReference>
<evidence type="ECO:0000256" key="2">
    <source>
        <dbReference type="ARBA" id="ARBA00022621"/>
    </source>
</evidence>
<comment type="similarity">
    <text evidence="1">Belongs to the hemerythrin family.</text>
</comment>
<dbReference type="Pfam" id="PF01814">
    <property type="entry name" value="Hemerythrin"/>
    <property type="match status" value="1"/>
</dbReference>
<comment type="caution">
    <text evidence="6">The sequence shown here is derived from an EMBL/GenBank/DDBJ whole genome shotgun (WGS) entry which is preliminary data.</text>
</comment>
<evidence type="ECO:0000256" key="4">
    <source>
        <dbReference type="ARBA" id="ARBA00023004"/>
    </source>
</evidence>